<dbReference type="Proteomes" id="UP000054423">
    <property type="component" value="Unassembled WGS sequence"/>
</dbReference>
<protein>
    <submittedName>
        <fullName evidence="2">Uncharacterized protein</fullName>
    </submittedName>
</protein>
<feature type="compositionally biased region" description="Basic and acidic residues" evidence="1">
    <location>
        <begin position="1"/>
        <end position="14"/>
    </location>
</feature>
<dbReference type="EMBL" id="KI680997">
    <property type="protein sequence ID" value="ETL87858.1"/>
    <property type="molecule type" value="Genomic_DNA"/>
</dbReference>
<evidence type="ECO:0000256" key="1">
    <source>
        <dbReference type="SAM" id="MobiDB-lite"/>
    </source>
</evidence>
<name>W2KRR7_PHYNI</name>
<accession>W2KRR7</accession>
<feature type="compositionally biased region" description="Polar residues" evidence="1">
    <location>
        <begin position="37"/>
        <end position="48"/>
    </location>
</feature>
<dbReference type="AlphaFoldDB" id="W2KRR7"/>
<evidence type="ECO:0000313" key="2">
    <source>
        <dbReference type="EMBL" id="ETL87858.1"/>
    </source>
</evidence>
<organism evidence="2">
    <name type="scientific">Phytophthora nicotianae</name>
    <name type="common">Potato buckeye rot agent</name>
    <name type="synonym">Phytophthora parasitica</name>
    <dbReference type="NCBI Taxonomy" id="4792"/>
    <lineage>
        <taxon>Eukaryota</taxon>
        <taxon>Sar</taxon>
        <taxon>Stramenopiles</taxon>
        <taxon>Oomycota</taxon>
        <taxon>Peronosporomycetes</taxon>
        <taxon>Peronosporales</taxon>
        <taxon>Peronosporaceae</taxon>
        <taxon>Phytophthora</taxon>
    </lineage>
</organism>
<feature type="non-terminal residue" evidence="2">
    <location>
        <position position="48"/>
    </location>
</feature>
<reference evidence="2" key="1">
    <citation type="submission" date="2013-11" db="EMBL/GenBank/DDBJ databases">
        <title>The Genome Sequence of Phytophthora parasitica CHvinca01.</title>
        <authorList>
            <consortium name="The Broad Institute Genomics Platform"/>
            <person name="Russ C."/>
            <person name="Tyler B."/>
            <person name="Panabieres F."/>
            <person name="Shan W."/>
            <person name="Tripathy S."/>
            <person name="Grunwald N."/>
            <person name="Machado M."/>
            <person name="Johnson C.S."/>
            <person name="Arredondo F."/>
            <person name="Hong C."/>
            <person name="Coffey M."/>
            <person name="Young S.K."/>
            <person name="Zeng Q."/>
            <person name="Gargeya S."/>
            <person name="Fitzgerald M."/>
            <person name="Abouelleil A."/>
            <person name="Alvarado L."/>
            <person name="Chapman S.B."/>
            <person name="Gainer-Dewar J."/>
            <person name="Goldberg J."/>
            <person name="Griggs A."/>
            <person name="Gujja S."/>
            <person name="Hansen M."/>
            <person name="Howarth C."/>
            <person name="Imamovic A."/>
            <person name="Ireland A."/>
            <person name="Larimer J."/>
            <person name="McCowan C."/>
            <person name="Murphy C."/>
            <person name="Pearson M."/>
            <person name="Poon T.W."/>
            <person name="Priest M."/>
            <person name="Roberts A."/>
            <person name="Saif S."/>
            <person name="Shea T."/>
            <person name="Sykes S."/>
            <person name="Wortman J."/>
            <person name="Nusbaum C."/>
            <person name="Birren B."/>
        </authorList>
    </citation>
    <scope>NUCLEOTIDE SEQUENCE [LARGE SCALE GENOMIC DNA]</scope>
    <source>
        <strain evidence="2">CHvinca01</strain>
    </source>
</reference>
<feature type="region of interest" description="Disordered" evidence="1">
    <location>
        <begin position="1"/>
        <end position="48"/>
    </location>
</feature>
<gene>
    <name evidence="2" type="ORF">L917_13023</name>
</gene>
<proteinExistence type="predicted"/>
<sequence length="48" mass="5247">MVHNTVDGHSDWPKQGRPTSSARGSRRRITVAADTETVISLPSSDRGR</sequence>